<feature type="transmembrane region" description="Helical" evidence="6">
    <location>
        <begin position="188"/>
        <end position="215"/>
    </location>
</feature>
<reference evidence="7 8" key="1">
    <citation type="submission" date="2023-08" db="EMBL/GenBank/DDBJ databases">
        <title>A Necator americanus chromosomal reference genome.</title>
        <authorList>
            <person name="Ilik V."/>
            <person name="Petrzelkova K.J."/>
            <person name="Pardy F."/>
            <person name="Fuh T."/>
            <person name="Niatou-Singa F.S."/>
            <person name="Gouil Q."/>
            <person name="Baker L."/>
            <person name="Ritchie M.E."/>
            <person name="Jex A.R."/>
            <person name="Gazzola D."/>
            <person name="Li H."/>
            <person name="Toshio Fujiwara R."/>
            <person name="Zhan B."/>
            <person name="Aroian R.V."/>
            <person name="Pafco B."/>
            <person name="Schwarz E.M."/>
        </authorList>
    </citation>
    <scope>NUCLEOTIDE SEQUENCE [LARGE SCALE GENOMIC DNA]</scope>
    <source>
        <strain evidence="7 8">Aroian</strain>
        <tissue evidence="7">Whole animal</tissue>
    </source>
</reference>
<comment type="similarity">
    <text evidence="2">Belongs to the nematode receptor-like protein srb family.</text>
</comment>
<accession>A0ABR1BIH4</accession>
<dbReference type="InterPro" id="IPR000344">
    <property type="entry name" value="7TM_GPCR_serpentine_rcpt_Sra"/>
</dbReference>
<feature type="transmembrane region" description="Helical" evidence="6">
    <location>
        <begin position="117"/>
        <end position="135"/>
    </location>
</feature>
<evidence type="ECO:0000313" key="8">
    <source>
        <dbReference type="Proteomes" id="UP001303046"/>
    </source>
</evidence>
<name>A0ABR1BIH4_NECAM</name>
<sequence>MVNASMQIYQIIRSMLPDPCKAFPTRVEYETFNLSLASMTIGVVAIQLAILFERAVATFWVHNYEKHDIRYGVLFSFISLSVIVIILCTTYRHEDFDELTASMLNTPSSTAPRTNRMFIILGGMSVFVIIGIIAPKSLSSRYQTLENLFITQFATYLSLLQVTIYVLYSLGGLGMRTARYALFGDDEIAFGAARGIFYLIPLFTFLLPLLTIYLLRKHHTERESSINFIITMKSTGMAGAQNYHDVITRAWLE</sequence>
<dbReference type="Pfam" id="PF02117">
    <property type="entry name" value="7TM_GPCR_Sra"/>
    <property type="match status" value="1"/>
</dbReference>
<dbReference type="Proteomes" id="UP001303046">
    <property type="component" value="Unassembled WGS sequence"/>
</dbReference>
<dbReference type="EMBL" id="JAVFWL010000001">
    <property type="protein sequence ID" value="KAK6726277.1"/>
    <property type="molecule type" value="Genomic_DNA"/>
</dbReference>
<evidence type="ECO:0000256" key="5">
    <source>
        <dbReference type="ARBA" id="ARBA00023136"/>
    </source>
</evidence>
<feature type="transmembrane region" description="Helical" evidence="6">
    <location>
        <begin position="147"/>
        <end position="168"/>
    </location>
</feature>
<gene>
    <name evidence="7" type="primary">Necator_chrI.g661</name>
    <name evidence="7" type="ORF">RB195_004539</name>
</gene>
<comment type="subcellular location">
    <subcellularLocation>
        <location evidence="1">Membrane</location>
        <topology evidence="1">Multi-pass membrane protein</topology>
    </subcellularLocation>
</comment>
<comment type="caution">
    <text evidence="7">The sequence shown here is derived from an EMBL/GenBank/DDBJ whole genome shotgun (WGS) entry which is preliminary data.</text>
</comment>
<dbReference type="InterPro" id="IPR002184">
    <property type="entry name" value="7TM_GPCR_serpentine_rcpt_Srb"/>
</dbReference>
<proteinExistence type="inferred from homology"/>
<evidence type="ECO:0000313" key="7">
    <source>
        <dbReference type="EMBL" id="KAK6726277.1"/>
    </source>
</evidence>
<organism evidence="7 8">
    <name type="scientific">Necator americanus</name>
    <name type="common">Human hookworm</name>
    <dbReference type="NCBI Taxonomy" id="51031"/>
    <lineage>
        <taxon>Eukaryota</taxon>
        <taxon>Metazoa</taxon>
        <taxon>Ecdysozoa</taxon>
        <taxon>Nematoda</taxon>
        <taxon>Chromadorea</taxon>
        <taxon>Rhabditida</taxon>
        <taxon>Rhabditina</taxon>
        <taxon>Rhabditomorpha</taxon>
        <taxon>Strongyloidea</taxon>
        <taxon>Ancylostomatidae</taxon>
        <taxon>Bunostominae</taxon>
        <taxon>Necator</taxon>
    </lineage>
</organism>
<evidence type="ECO:0000256" key="6">
    <source>
        <dbReference type="SAM" id="Phobius"/>
    </source>
</evidence>
<feature type="transmembrane region" description="Helical" evidence="6">
    <location>
        <begin position="32"/>
        <end position="52"/>
    </location>
</feature>
<evidence type="ECO:0000256" key="1">
    <source>
        <dbReference type="ARBA" id="ARBA00004141"/>
    </source>
</evidence>
<keyword evidence="8" id="KW-1185">Reference proteome</keyword>
<dbReference type="PANTHER" id="PTHR31216">
    <property type="entry name" value="SERPENTINE RECEPTOR CLASS BETA-1-RELATED-RELATED"/>
    <property type="match status" value="1"/>
</dbReference>
<keyword evidence="5 6" id="KW-0472">Membrane</keyword>
<feature type="transmembrane region" description="Helical" evidence="6">
    <location>
        <begin position="73"/>
        <end position="93"/>
    </location>
</feature>
<keyword evidence="4 6" id="KW-1133">Transmembrane helix</keyword>
<dbReference type="PANTHER" id="PTHR31216:SF11">
    <property type="entry name" value="SERPENTINE RECEPTOR CLASS BETA-16-RELATED"/>
    <property type="match status" value="1"/>
</dbReference>
<evidence type="ECO:0000256" key="2">
    <source>
        <dbReference type="ARBA" id="ARBA00006860"/>
    </source>
</evidence>
<evidence type="ECO:0000256" key="4">
    <source>
        <dbReference type="ARBA" id="ARBA00022989"/>
    </source>
</evidence>
<evidence type="ECO:0000256" key="3">
    <source>
        <dbReference type="ARBA" id="ARBA00022692"/>
    </source>
</evidence>
<protein>
    <submittedName>
        <fullName evidence="7">Uncharacterized protein</fullName>
    </submittedName>
</protein>
<keyword evidence="3 6" id="KW-0812">Transmembrane</keyword>